<gene>
    <name evidence="2" type="ORF">B9J77_04655</name>
</gene>
<feature type="transmembrane region" description="Helical" evidence="1">
    <location>
        <begin position="85"/>
        <end position="110"/>
    </location>
</feature>
<evidence type="ECO:0000313" key="2">
    <source>
        <dbReference type="EMBL" id="RIH99751.1"/>
    </source>
</evidence>
<reference evidence="2 3" key="1">
    <citation type="submission" date="2018-08" db="EMBL/GenBank/DDBJ databases">
        <title>Draft genome of candidate division NPL-UPA2 bacterium Unc8 that adapted to ultra-basic serpentinizing groundwater.</title>
        <authorList>
            <person name="Ishii S."/>
            <person name="Suzuki S."/>
            <person name="Nealson K.H."/>
        </authorList>
    </citation>
    <scope>NUCLEOTIDE SEQUENCE [LARGE SCALE GENOMIC DNA]</scope>
    <source>
        <strain evidence="2">Unc8</strain>
    </source>
</reference>
<evidence type="ECO:0000313" key="3">
    <source>
        <dbReference type="Proteomes" id="UP000266287"/>
    </source>
</evidence>
<accession>A0A399FX06</accession>
<sequence length="115" mass="12786">MPKKGNYNKGGDDMYRRLVRATKAKTGRKNNNWFLLLALIIGTLIGTTAGEIIGVFFTDKASIIHQLFIEGITPELAPREINLHILNFTFGISTRLTLSTLVGALIALYIHTRSK</sequence>
<keyword evidence="1" id="KW-0812">Transmembrane</keyword>
<proteinExistence type="predicted"/>
<dbReference type="Proteomes" id="UP000266287">
    <property type="component" value="Unassembled WGS sequence"/>
</dbReference>
<organism evidence="2 3">
    <name type="scientific">candidate division NPL-UPA2 bacterium Unc8</name>
    <dbReference type="NCBI Taxonomy" id="1980939"/>
    <lineage>
        <taxon>Bacteria</taxon>
    </lineage>
</organism>
<dbReference type="InterPro" id="IPR025470">
    <property type="entry name" value="DUF4321"/>
</dbReference>
<keyword evidence="1" id="KW-1133">Transmembrane helix</keyword>
<name>A0A399FX06_UNCN2</name>
<feature type="transmembrane region" description="Helical" evidence="1">
    <location>
        <begin position="33"/>
        <end position="57"/>
    </location>
</feature>
<protein>
    <submittedName>
        <fullName evidence="2">DUF4321 domain-containing protein</fullName>
    </submittedName>
</protein>
<keyword evidence="1" id="KW-0472">Membrane</keyword>
<dbReference type="AlphaFoldDB" id="A0A399FX06"/>
<comment type="caution">
    <text evidence="2">The sequence shown here is derived from an EMBL/GenBank/DDBJ whole genome shotgun (WGS) entry which is preliminary data.</text>
</comment>
<evidence type="ECO:0000256" key="1">
    <source>
        <dbReference type="SAM" id="Phobius"/>
    </source>
</evidence>
<dbReference type="EMBL" id="NDHY01000013">
    <property type="protein sequence ID" value="RIH99751.1"/>
    <property type="molecule type" value="Genomic_DNA"/>
</dbReference>
<dbReference type="Pfam" id="PF14209">
    <property type="entry name" value="DUF4321"/>
    <property type="match status" value="1"/>
</dbReference>